<evidence type="ECO:0000313" key="2">
    <source>
        <dbReference type="Proteomes" id="UP001165136"/>
    </source>
</evidence>
<reference evidence="1" key="1">
    <citation type="submission" date="2023-03" db="EMBL/GenBank/DDBJ databases">
        <title>Amycolatopsis taiwanensis NBRC 103393.</title>
        <authorList>
            <person name="Ichikawa N."/>
            <person name="Sato H."/>
            <person name="Tonouchi N."/>
        </authorList>
    </citation>
    <scope>NUCLEOTIDE SEQUENCE</scope>
    <source>
        <strain evidence="1">NBRC 103393</strain>
    </source>
</reference>
<accession>A0A9W6VFA8</accession>
<comment type="caution">
    <text evidence="1">The sequence shown here is derived from an EMBL/GenBank/DDBJ whole genome shotgun (WGS) entry which is preliminary data.</text>
</comment>
<evidence type="ECO:0000313" key="1">
    <source>
        <dbReference type="EMBL" id="GLY69383.1"/>
    </source>
</evidence>
<organism evidence="1 2">
    <name type="scientific">Amycolatopsis taiwanensis</name>
    <dbReference type="NCBI Taxonomy" id="342230"/>
    <lineage>
        <taxon>Bacteria</taxon>
        <taxon>Bacillati</taxon>
        <taxon>Actinomycetota</taxon>
        <taxon>Actinomycetes</taxon>
        <taxon>Pseudonocardiales</taxon>
        <taxon>Pseudonocardiaceae</taxon>
        <taxon>Amycolatopsis</taxon>
    </lineage>
</organism>
<gene>
    <name evidence="1" type="ORF">Atai01_60020</name>
</gene>
<proteinExistence type="predicted"/>
<dbReference type="AlphaFoldDB" id="A0A9W6VFA8"/>
<protein>
    <submittedName>
        <fullName evidence="1">Uncharacterized protein</fullName>
    </submittedName>
</protein>
<dbReference type="Proteomes" id="UP001165136">
    <property type="component" value="Unassembled WGS sequence"/>
</dbReference>
<name>A0A9W6VFA8_9PSEU</name>
<dbReference type="EMBL" id="BSTI01000016">
    <property type="protein sequence ID" value="GLY69383.1"/>
    <property type="molecule type" value="Genomic_DNA"/>
</dbReference>
<dbReference type="RefSeq" id="WP_285488972.1">
    <property type="nucleotide sequence ID" value="NZ_BSTI01000016.1"/>
</dbReference>
<sequence length="107" mass="11739">MGAGSGSLCAPAYLAPWVEDQAWGRRDRRGRRERYLVDDDIWYRAFLASVRRNAVLAEAARRGATVLGTGTPAGGRLAAMGQFLGMACQDMARAAPRWRRTLARDNG</sequence>
<keyword evidence="2" id="KW-1185">Reference proteome</keyword>